<reference evidence="8 9" key="1">
    <citation type="journal article" date="2013" name="Int. J. Syst. Evol. Microbiol.">
        <title>Marinoscillum luteum sp. nov., isolated from marine sediment.</title>
        <authorList>
            <person name="Cha I.T."/>
            <person name="Park S.J."/>
            <person name="Kim S.J."/>
            <person name="Kim J.G."/>
            <person name="Jung M.Y."/>
            <person name="Shin K.S."/>
            <person name="Kwon K.K."/>
            <person name="Yang S.H."/>
            <person name="Seo Y.S."/>
            <person name="Rhee S.K."/>
        </authorList>
    </citation>
    <scope>NUCLEOTIDE SEQUENCE [LARGE SCALE GENOMIC DNA]</scope>
    <source>
        <strain evidence="8 9">KCTC 23939</strain>
    </source>
</reference>
<dbReference type="Proteomes" id="UP001610063">
    <property type="component" value="Unassembled WGS sequence"/>
</dbReference>
<dbReference type="NCBIfam" id="TIGR00431">
    <property type="entry name" value="TruB"/>
    <property type="match status" value="1"/>
</dbReference>
<evidence type="ECO:0000313" key="9">
    <source>
        <dbReference type="Proteomes" id="UP001610063"/>
    </source>
</evidence>
<dbReference type="InterPro" id="IPR032819">
    <property type="entry name" value="TruB_C"/>
</dbReference>
<protein>
    <recommendedName>
        <fullName evidence="5">tRNA pseudouridine synthase B</fullName>
        <ecNumber evidence="5">5.4.99.25</ecNumber>
    </recommendedName>
    <alternativeName>
        <fullName evidence="5">tRNA pseudouridine(55) synthase</fullName>
        <shortName evidence="5">Psi55 synthase</shortName>
    </alternativeName>
    <alternativeName>
        <fullName evidence="5">tRNA pseudouridylate synthase</fullName>
    </alternativeName>
    <alternativeName>
        <fullName evidence="5">tRNA-uridine isomerase</fullName>
    </alternativeName>
</protein>
<gene>
    <name evidence="5 8" type="primary">truB</name>
    <name evidence="8" type="ORF">ACHKAR_05880</name>
</gene>
<evidence type="ECO:0000256" key="4">
    <source>
        <dbReference type="ARBA" id="ARBA00023235"/>
    </source>
</evidence>
<dbReference type="RefSeq" id="WP_395416566.1">
    <property type="nucleotide sequence ID" value="NZ_JBIPKE010000013.1"/>
</dbReference>
<keyword evidence="3 5" id="KW-0819">tRNA processing</keyword>
<keyword evidence="9" id="KW-1185">Reference proteome</keyword>
<feature type="domain" description="Pseudouridine synthase II N-terminal" evidence="6">
    <location>
        <begin position="31"/>
        <end position="178"/>
    </location>
</feature>
<evidence type="ECO:0000256" key="3">
    <source>
        <dbReference type="ARBA" id="ARBA00022694"/>
    </source>
</evidence>
<evidence type="ECO:0000256" key="1">
    <source>
        <dbReference type="ARBA" id="ARBA00000385"/>
    </source>
</evidence>
<evidence type="ECO:0000313" key="8">
    <source>
        <dbReference type="EMBL" id="MFH6982956.1"/>
    </source>
</evidence>
<dbReference type="Pfam" id="PF16198">
    <property type="entry name" value="TruB_C_2"/>
    <property type="match status" value="1"/>
</dbReference>
<name>A0ABW7N675_9BACT</name>
<comment type="function">
    <text evidence="5">Responsible for synthesis of pseudouridine from uracil-55 in the psi GC loop of transfer RNAs.</text>
</comment>
<dbReference type="InterPro" id="IPR020103">
    <property type="entry name" value="PsdUridine_synth_cat_dom_sf"/>
</dbReference>
<sequence>MDLNAYTEGQILLIDKPLTWTSFDVVKKLRYALKVKKIGHAGTLDPLATGLLLIGTGKFTKKLNELQGLDKTYEGIITIGKTTPSYDLETEFDSEADVSHLTMEDLQAAALKLTGPIDQVPPAHSAVKVNGERAYKKARKNIEVKLDPRSITIHEFQLLKVEGADVHFHISCSKGTYIRSIARDFGEILGVGGHLSSLRRTSIGEYQVSDAEDLEAFVAKVRDYETD</sequence>
<dbReference type="InterPro" id="IPR014780">
    <property type="entry name" value="tRNA_psdUridine_synth_TruB"/>
</dbReference>
<dbReference type="GO" id="GO:0160148">
    <property type="term" value="F:tRNA pseudouridine(55) synthase activity"/>
    <property type="evidence" value="ECO:0007669"/>
    <property type="project" value="UniProtKB-EC"/>
</dbReference>
<dbReference type="Pfam" id="PF01509">
    <property type="entry name" value="TruB_N"/>
    <property type="match status" value="1"/>
</dbReference>
<comment type="caution">
    <text evidence="8">The sequence shown here is derived from an EMBL/GenBank/DDBJ whole genome shotgun (WGS) entry which is preliminary data.</text>
</comment>
<dbReference type="InterPro" id="IPR002501">
    <property type="entry name" value="PsdUridine_synth_N"/>
</dbReference>
<evidence type="ECO:0000259" key="6">
    <source>
        <dbReference type="Pfam" id="PF01509"/>
    </source>
</evidence>
<feature type="domain" description="tRNA pseudouridylate synthase B C-terminal" evidence="7">
    <location>
        <begin position="179"/>
        <end position="219"/>
    </location>
</feature>
<dbReference type="HAMAP" id="MF_01080">
    <property type="entry name" value="TruB_bact"/>
    <property type="match status" value="1"/>
</dbReference>
<dbReference type="EC" id="5.4.99.25" evidence="5"/>
<feature type="active site" description="Nucleophile" evidence="5">
    <location>
        <position position="45"/>
    </location>
</feature>
<evidence type="ECO:0000256" key="5">
    <source>
        <dbReference type="HAMAP-Rule" id="MF_01080"/>
    </source>
</evidence>
<evidence type="ECO:0000259" key="7">
    <source>
        <dbReference type="Pfam" id="PF16198"/>
    </source>
</evidence>
<comment type="similarity">
    <text evidence="2 5">Belongs to the pseudouridine synthase TruB family. Type 1 subfamily.</text>
</comment>
<comment type="catalytic activity">
    <reaction evidence="1 5">
        <text>uridine(55) in tRNA = pseudouridine(55) in tRNA</text>
        <dbReference type="Rhea" id="RHEA:42532"/>
        <dbReference type="Rhea" id="RHEA-COMP:10101"/>
        <dbReference type="Rhea" id="RHEA-COMP:10102"/>
        <dbReference type="ChEBI" id="CHEBI:65314"/>
        <dbReference type="ChEBI" id="CHEBI:65315"/>
        <dbReference type="EC" id="5.4.99.25"/>
    </reaction>
</comment>
<dbReference type="CDD" id="cd02573">
    <property type="entry name" value="PseudoU_synth_EcTruB"/>
    <property type="match status" value="1"/>
</dbReference>
<dbReference type="PANTHER" id="PTHR13767:SF2">
    <property type="entry name" value="PSEUDOURIDYLATE SYNTHASE TRUB1"/>
    <property type="match status" value="1"/>
</dbReference>
<accession>A0ABW7N675</accession>
<keyword evidence="4 5" id="KW-0413">Isomerase</keyword>
<proteinExistence type="inferred from homology"/>
<dbReference type="SUPFAM" id="SSF55120">
    <property type="entry name" value="Pseudouridine synthase"/>
    <property type="match status" value="1"/>
</dbReference>
<evidence type="ECO:0000256" key="2">
    <source>
        <dbReference type="ARBA" id="ARBA00005642"/>
    </source>
</evidence>
<organism evidence="8 9">
    <name type="scientific">Marinoscillum luteum</name>
    <dbReference type="NCBI Taxonomy" id="861051"/>
    <lineage>
        <taxon>Bacteria</taxon>
        <taxon>Pseudomonadati</taxon>
        <taxon>Bacteroidota</taxon>
        <taxon>Cytophagia</taxon>
        <taxon>Cytophagales</taxon>
        <taxon>Reichenbachiellaceae</taxon>
        <taxon>Marinoscillum</taxon>
    </lineage>
</organism>
<dbReference type="EMBL" id="JBIPKE010000013">
    <property type="protein sequence ID" value="MFH6982956.1"/>
    <property type="molecule type" value="Genomic_DNA"/>
</dbReference>
<dbReference type="PANTHER" id="PTHR13767">
    <property type="entry name" value="TRNA-PSEUDOURIDINE SYNTHASE"/>
    <property type="match status" value="1"/>
</dbReference>
<dbReference type="Gene3D" id="3.30.2350.10">
    <property type="entry name" value="Pseudouridine synthase"/>
    <property type="match status" value="1"/>
</dbReference>